<dbReference type="Proteomes" id="UP000235220">
    <property type="component" value="Chromosome 11"/>
</dbReference>
<evidence type="ECO:0000313" key="5">
    <source>
        <dbReference type="Proteomes" id="UP000235220"/>
    </source>
</evidence>
<dbReference type="Gene3D" id="3.30.420.10">
    <property type="entry name" value="Ribonuclease H-like superfamily/Ribonuclease H"/>
    <property type="match status" value="1"/>
</dbReference>
<gene>
    <name evidence="6" type="primary">LOC118349870</name>
</gene>
<dbReference type="InterPro" id="IPR044730">
    <property type="entry name" value="RNase_H-like_dom_plant"/>
</dbReference>
<evidence type="ECO:0000256" key="1">
    <source>
        <dbReference type="PROSITE-ProRule" id="PRU00047"/>
    </source>
</evidence>
<evidence type="ECO:0000256" key="2">
    <source>
        <dbReference type="SAM" id="MobiDB-lite"/>
    </source>
</evidence>
<feature type="region of interest" description="Disordered" evidence="2">
    <location>
        <begin position="341"/>
        <end position="397"/>
    </location>
</feature>
<feature type="domain" description="Reverse transcriptase" evidence="4">
    <location>
        <begin position="501"/>
        <end position="783"/>
    </location>
</feature>
<evidence type="ECO:0000259" key="4">
    <source>
        <dbReference type="PROSITE" id="PS50878"/>
    </source>
</evidence>
<organism evidence="5 6">
    <name type="scientific">Juglans regia</name>
    <name type="common">English walnut</name>
    <dbReference type="NCBI Taxonomy" id="51240"/>
    <lineage>
        <taxon>Eukaryota</taxon>
        <taxon>Viridiplantae</taxon>
        <taxon>Streptophyta</taxon>
        <taxon>Embryophyta</taxon>
        <taxon>Tracheophyta</taxon>
        <taxon>Spermatophyta</taxon>
        <taxon>Magnoliopsida</taxon>
        <taxon>eudicotyledons</taxon>
        <taxon>Gunneridae</taxon>
        <taxon>Pentapetalae</taxon>
        <taxon>rosids</taxon>
        <taxon>fabids</taxon>
        <taxon>Fagales</taxon>
        <taxon>Juglandaceae</taxon>
        <taxon>Juglans</taxon>
    </lineage>
</organism>
<dbReference type="RefSeq" id="XP_035551689.1">
    <property type="nucleotide sequence ID" value="XM_035695796.1"/>
</dbReference>
<dbReference type="SUPFAM" id="SSF53098">
    <property type="entry name" value="Ribonuclease H-like"/>
    <property type="match status" value="1"/>
</dbReference>
<sequence length="1392" mass="156874">MTDDLTERWSSFSLSESEKSTVRLSDSTELNKAFDTTKCFLFKLLSVKFYNKEAFKRMMKNVWYPSGSFQIYDMGDNLFLAACSSRGEKERILSNGPWTFGNSLVICTNYDGTLQITKVPMSLASFWVRMYDLPLDGMNARAVRKIAATLGVVEDVDLIETRPGWGEYVRVRISLDISKPLPRGIRVAVGETDYVWVRFKYEKLPQFCYYCGLLGHGDRDCLQWINIKGEAKESDFPYGSWMRVGSVSVRARNYLGPSTAGSPGNSIPVDGDRSNLLVKDSMAVPEKPLKSLSVSENVLLTGNGSDNQLFAVNKDEPRMGQGPISKLTQMSFVHLKENLSVEASSSSSKGNQRKSSVVRPSRARVSRSPLTPSKRQLTAKATPDSGGLTQVKKQKSREDDSLVEIPILSAEAEIQPRRNGLHRSFGWIVSLLATGVLQVIQPCISDSVNGDLVRGFTASEIRGALFQMQPLKAPGPDGMPPLFFQKYWHLVGDTVINSVSQVLVSGVMPSDFNLTNIVLIPKTKQPEYLKDFRPISLCNVIYKVVAKVLANRLKLALPGAISENQSAFVPGRLITDNVLVAFETVDAIRRRKRGRKGCMSIKLDMSKAYDRVEWVFLEKLMLRMGFNPQFIRLIMMCITTVSYKVIVNGVTTQPIKPSRGLRQGCPLSPYLFVLCAEALSLLLKQAEEQQLLKGVSVCLNAPRVSHLFFADDSIIFCQASISENQHLKNLICCYGVASGQQLNMGKTELLFSRNTDPSVISAIKDVWGVQDIQHHAKYLGLPSFVGRSRYQTFKGIKDRVWAKLQGWKEKLLSQAGREVLIKAVVQAIPTYVMSCFKIPRGFCKELEGMIARFWWGQRGQEKRIHWLNWRKMCQSKFMGGLGFRDLEVFNISLLARQGWRLLHSQGSLFTSVFKAKYFPNTDFLSSMLGSKPSYVWRSIFEAKPVIKAGSLWRIGKGDNIKIWGDNWLADLNSKQVVTRCNTLAEDAVVADLMDPSTPSGWNLDLVNQVFLPFEAQTILKTPLFLHWGVDKLVWSGTRSGIFSVKSAYHLALNLKSALGNGSSNQDHPCSFWKVLWNLQLPNKIKNFIWRACKDSLPTKKLLFQRHVLGSSTCDFCHNACEDVSHILCQCPYFFRVWEMFFGRNLSLLFGYPCFLSTIKAIIRLNDHFILTRFLIIAWGVWKFRNLKFFQQTSTLDVCDVVRNCLDYVENFQLLRKHVSVHHQSSTLCWLPPPCGFFKLNVDGAIFEALNCSGVGAVLRDDKGCLVMAMSRRELGIHEVEDIEALAALRGLQLTSHLGISHLILEGDSFAVMEAICSRGEILDRCSILIHEVKKILSTFEYFEVLHVGRHGNEAAHILARQAKFVDDTLQWWNDPPDFLRSRLEVDAGRVLP</sequence>
<dbReference type="GO" id="GO:0004523">
    <property type="term" value="F:RNA-DNA hybrid ribonuclease activity"/>
    <property type="evidence" value="ECO:0007669"/>
    <property type="project" value="InterPro"/>
</dbReference>
<keyword evidence="5" id="KW-1185">Reference proteome</keyword>
<dbReference type="Pfam" id="PF00078">
    <property type="entry name" value="RVT_1"/>
    <property type="match status" value="1"/>
</dbReference>
<dbReference type="CDD" id="cd01650">
    <property type="entry name" value="RT_nLTR_like"/>
    <property type="match status" value="1"/>
</dbReference>
<dbReference type="Pfam" id="PF13456">
    <property type="entry name" value="RVT_3"/>
    <property type="match status" value="1"/>
</dbReference>
<dbReference type="InterPro" id="IPR001878">
    <property type="entry name" value="Znf_CCHC"/>
</dbReference>
<dbReference type="InterPro" id="IPR025558">
    <property type="entry name" value="DUF4283"/>
</dbReference>
<dbReference type="GO" id="GO:0008270">
    <property type="term" value="F:zinc ion binding"/>
    <property type="evidence" value="ECO:0007669"/>
    <property type="project" value="UniProtKB-KW"/>
</dbReference>
<feature type="compositionally biased region" description="Low complexity" evidence="2">
    <location>
        <begin position="344"/>
        <end position="360"/>
    </location>
</feature>
<dbReference type="InterPro" id="IPR043502">
    <property type="entry name" value="DNA/RNA_pol_sf"/>
</dbReference>
<keyword evidence="1" id="KW-0479">Metal-binding</keyword>
<keyword evidence="1" id="KW-0863">Zinc-finger</keyword>
<dbReference type="OrthoDB" id="1424587at2759"/>
<dbReference type="Pfam" id="PF13966">
    <property type="entry name" value="zf-RVT"/>
    <property type="match status" value="1"/>
</dbReference>
<keyword evidence="1" id="KW-0862">Zinc</keyword>
<dbReference type="PANTHER" id="PTHR33116:SF86">
    <property type="entry name" value="REVERSE TRANSCRIPTASE DOMAIN-CONTAINING PROTEIN"/>
    <property type="match status" value="1"/>
</dbReference>
<dbReference type="PROSITE" id="PS50878">
    <property type="entry name" value="RT_POL"/>
    <property type="match status" value="1"/>
</dbReference>
<dbReference type="GO" id="GO:0003676">
    <property type="term" value="F:nucleic acid binding"/>
    <property type="evidence" value="ECO:0007669"/>
    <property type="project" value="InterPro"/>
</dbReference>
<dbReference type="InterPro" id="IPR025836">
    <property type="entry name" value="Zn_knuckle_CX2CX4HX4C"/>
</dbReference>
<dbReference type="InterPro" id="IPR012337">
    <property type="entry name" value="RNaseH-like_sf"/>
</dbReference>
<dbReference type="InterPro" id="IPR000477">
    <property type="entry name" value="RT_dom"/>
</dbReference>
<dbReference type="PROSITE" id="PS50158">
    <property type="entry name" value="ZF_CCHC"/>
    <property type="match status" value="1"/>
</dbReference>
<dbReference type="Pfam" id="PF14111">
    <property type="entry name" value="DUF4283"/>
    <property type="match status" value="1"/>
</dbReference>
<dbReference type="InterPro" id="IPR002156">
    <property type="entry name" value="RNaseH_domain"/>
</dbReference>
<dbReference type="GeneID" id="118349870"/>
<protein>
    <submittedName>
        <fullName evidence="6">Uncharacterized protein LOC118349870</fullName>
    </submittedName>
</protein>
<accession>A0A6P9EVN9</accession>
<name>A0A6P9EVN9_JUGRE</name>
<dbReference type="InterPro" id="IPR026960">
    <property type="entry name" value="RVT-Znf"/>
</dbReference>
<dbReference type="Pfam" id="PF14392">
    <property type="entry name" value="zf-CCHC_4"/>
    <property type="match status" value="1"/>
</dbReference>
<dbReference type="CDD" id="cd06222">
    <property type="entry name" value="RNase_H_like"/>
    <property type="match status" value="1"/>
</dbReference>
<dbReference type="PANTHER" id="PTHR33116">
    <property type="entry name" value="REVERSE TRANSCRIPTASE ZINC-BINDING DOMAIN-CONTAINING PROTEIN-RELATED-RELATED"/>
    <property type="match status" value="1"/>
</dbReference>
<dbReference type="KEGG" id="jre:118349870"/>
<reference evidence="6" key="1">
    <citation type="submission" date="2025-08" db="UniProtKB">
        <authorList>
            <consortium name="RefSeq"/>
        </authorList>
    </citation>
    <scope>IDENTIFICATION</scope>
    <source>
        <tissue evidence="6">Leaves</tissue>
    </source>
</reference>
<proteinExistence type="predicted"/>
<evidence type="ECO:0000313" key="6">
    <source>
        <dbReference type="RefSeq" id="XP_035551689.1"/>
    </source>
</evidence>
<feature type="domain" description="CCHC-type" evidence="3">
    <location>
        <begin position="208"/>
        <end position="221"/>
    </location>
</feature>
<dbReference type="InParanoid" id="A0A6P9EVN9"/>
<evidence type="ECO:0000259" key="3">
    <source>
        <dbReference type="PROSITE" id="PS50158"/>
    </source>
</evidence>
<dbReference type="InterPro" id="IPR036397">
    <property type="entry name" value="RNaseH_sf"/>
</dbReference>
<dbReference type="SUPFAM" id="SSF56672">
    <property type="entry name" value="DNA/RNA polymerases"/>
    <property type="match status" value="1"/>
</dbReference>